<keyword evidence="2" id="KW-1185">Reference proteome</keyword>
<evidence type="ECO:0000313" key="2">
    <source>
        <dbReference type="Proteomes" id="UP001056778"/>
    </source>
</evidence>
<organism evidence="1 2">
    <name type="scientific">Holotrichia oblita</name>
    <name type="common">Chafer beetle</name>
    <dbReference type="NCBI Taxonomy" id="644536"/>
    <lineage>
        <taxon>Eukaryota</taxon>
        <taxon>Metazoa</taxon>
        <taxon>Ecdysozoa</taxon>
        <taxon>Arthropoda</taxon>
        <taxon>Hexapoda</taxon>
        <taxon>Insecta</taxon>
        <taxon>Pterygota</taxon>
        <taxon>Neoptera</taxon>
        <taxon>Endopterygota</taxon>
        <taxon>Coleoptera</taxon>
        <taxon>Polyphaga</taxon>
        <taxon>Scarabaeiformia</taxon>
        <taxon>Scarabaeidae</taxon>
        <taxon>Melolonthinae</taxon>
        <taxon>Holotrichia</taxon>
    </lineage>
</organism>
<evidence type="ECO:0000313" key="1">
    <source>
        <dbReference type="EMBL" id="KAI4454946.1"/>
    </source>
</evidence>
<reference evidence="1" key="1">
    <citation type="submission" date="2022-04" db="EMBL/GenBank/DDBJ databases">
        <title>Chromosome-scale genome assembly of Holotrichia oblita Faldermann.</title>
        <authorList>
            <person name="Rongchong L."/>
        </authorList>
    </citation>
    <scope>NUCLEOTIDE SEQUENCE</scope>
    <source>
        <strain evidence="1">81SQS9</strain>
    </source>
</reference>
<accession>A0ACB9SIF6</accession>
<gene>
    <name evidence="1" type="ORF">MML48_9g00020638</name>
</gene>
<dbReference type="EMBL" id="CM043023">
    <property type="protein sequence ID" value="KAI4454946.1"/>
    <property type="molecule type" value="Genomic_DNA"/>
</dbReference>
<name>A0ACB9SIF6_HOLOL</name>
<dbReference type="Proteomes" id="UP001056778">
    <property type="component" value="Chromosome 9"/>
</dbReference>
<proteinExistence type="predicted"/>
<sequence>MGETRKRIVPRNPRYMKHGFRLCIETLHVDGPPTTENIFRRSWGEMIVSILCTGTRTVAGETQTEGGGPHRYSERSGGDQRLQGDGRSYQIQVDEDGSRAATGARLEGQS</sequence>
<comment type="caution">
    <text evidence="1">The sequence shown here is derived from an EMBL/GenBank/DDBJ whole genome shotgun (WGS) entry which is preliminary data.</text>
</comment>
<protein>
    <submittedName>
        <fullName evidence="1">Uncharacterized protein</fullName>
    </submittedName>
</protein>